<feature type="transmembrane region" description="Helical" evidence="10">
    <location>
        <begin position="279"/>
        <end position="302"/>
    </location>
</feature>
<evidence type="ECO:0000313" key="13">
    <source>
        <dbReference type="EMBL" id="HJA78254.1"/>
    </source>
</evidence>
<feature type="coiled-coil region" evidence="9">
    <location>
        <begin position="358"/>
        <end position="423"/>
    </location>
</feature>
<dbReference type="PROSITE" id="PS50111">
    <property type="entry name" value="CHEMOTAXIS_TRANSDUC_2"/>
    <property type="match status" value="1"/>
</dbReference>
<dbReference type="EMBL" id="DWZD01000011">
    <property type="protein sequence ID" value="HJA78254.1"/>
    <property type="molecule type" value="Genomic_DNA"/>
</dbReference>
<organism evidence="13 14">
    <name type="scientific">Candidatus Desulfovibrio intestinavium</name>
    <dbReference type="NCBI Taxonomy" id="2838534"/>
    <lineage>
        <taxon>Bacteria</taxon>
        <taxon>Pseudomonadati</taxon>
        <taxon>Thermodesulfobacteriota</taxon>
        <taxon>Desulfovibrionia</taxon>
        <taxon>Desulfovibrionales</taxon>
        <taxon>Desulfovibrionaceae</taxon>
        <taxon>Desulfovibrio</taxon>
    </lineage>
</organism>
<evidence type="ECO:0000256" key="2">
    <source>
        <dbReference type="ARBA" id="ARBA00022475"/>
    </source>
</evidence>
<comment type="subcellular location">
    <subcellularLocation>
        <location evidence="1">Cell membrane</location>
        <topology evidence="1">Multi-pass membrane protein</topology>
    </subcellularLocation>
</comment>
<dbReference type="CDD" id="cd18773">
    <property type="entry name" value="PDC1_HK_sensor"/>
    <property type="match status" value="1"/>
</dbReference>
<dbReference type="PANTHER" id="PTHR32089:SF112">
    <property type="entry name" value="LYSOZYME-LIKE PROTEIN-RELATED"/>
    <property type="match status" value="1"/>
</dbReference>
<dbReference type="Gene3D" id="6.10.340.10">
    <property type="match status" value="1"/>
</dbReference>
<keyword evidence="3 10" id="KW-0812">Transmembrane</keyword>
<dbReference type="Proteomes" id="UP000823821">
    <property type="component" value="Unassembled WGS sequence"/>
</dbReference>
<dbReference type="CDD" id="cd06225">
    <property type="entry name" value="HAMP"/>
    <property type="match status" value="1"/>
</dbReference>
<accession>A0A9D2KQ75</accession>
<dbReference type="GO" id="GO:0005886">
    <property type="term" value="C:plasma membrane"/>
    <property type="evidence" value="ECO:0007669"/>
    <property type="project" value="UniProtKB-SubCell"/>
</dbReference>
<evidence type="ECO:0000256" key="1">
    <source>
        <dbReference type="ARBA" id="ARBA00004651"/>
    </source>
</evidence>
<evidence type="ECO:0000259" key="12">
    <source>
        <dbReference type="PROSITE" id="PS50885"/>
    </source>
</evidence>
<dbReference type="InterPro" id="IPR003660">
    <property type="entry name" value="HAMP_dom"/>
</dbReference>
<dbReference type="PROSITE" id="PS50885">
    <property type="entry name" value="HAMP"/>
    <property type="match status" value="1"/>
</dbReference>
<dbReference type="CDD" id="cd11386">
    <property type="entry name" value="MCP_signal"/>
    <property type="match status" value="1"/>
</dbReference>
<sequence>MRLTLTHKFVFSLLFSVLLASVITVAVCIYFMNRPLNESVTENLQRVQRNIESVNAATARSFRDMGLALAEDRGVRQALAGGDPALLRERLSRYARETKTDVITLTDASGKVLARSHADQAGGSEAAQTAVQNALKGTETVGLCSLSDVRYFLGAVLPVRGENGVLGVLALGRSLETPAHIDWLKEINLLEATFFEGDTRFMTSIVANGKRAVGTRLNNPGIEDAVLRRGEIAMQENMILGQPYRSVYWPARNAQGEIIGMWFAGVPVKVLAALRNQGILVTCLVSGGVLLVLLGLAIVLGIRLARPVKKITAYTLAVAGGDTQVNLDVHGEDDMGQLAEALRTMVANLHHSTTEAEAKTLEAERHGEEARKALAEAEEARSRAERARQEGMLAAASRIDVVVAHVSEAVHSLNAEIARANEDTAHASARLGETATAMEEMNSTVLEVARSAGTAADVSTTARAKADEGAAVVAKSVQSIQNVQRQSEQLRGDMHALSEQAQAINQIMGVISDIADQTNLLALNAAIEAARAGEAGRGFAVVADEVRKLAEKTMSSTTDVAAAIRAIQDSAGKSMQQVDLAVENIAQATEYANQSGAALKEIFQLIETSSDQVRAIAAASEQQSAASEQINRSISEVNQRADELVRAMNTAAAAVQSLDTQAQNLGHIVEDLKRP</sequence>
<evidence type="ECO:0000256" key="4">
    <source>
        <dbReference type="ARBA" id="ARBA00022989"/>
    </source>
</evidence>
<evidence type="ECO:0000259" key="11">
    <source>
        <dbReference type="PROSITE" id="PS50111"/>
    </source>
</evidence>
<keyword evidence="4 10" id="KW-1133">Transmembrane helix</keyword>
<dbReference type="InterPro" id="IPR004089">
    <property type="entry name" value="MCPsignal_dom"/>
</dbReference>
<evidence type="ECO:0000256" key="8">
    <source>
        <dbReference type="PROSITE-ProRule" id="PRU00284"/>
    </source>
</evidence>
<evidence type="ECO:0000313" key="14">
    <source>
        <dbReference type="Proteomes" id="UP000823821"/>
    </source>
</evidence>
<dbReference type="SUPFAM" id="SSF103190">
    <property type="entry name" value="Sensory domain-like"/>
    <property type="match status" value="2"/>
</dbReference>
<dbReference type="InterPro" id="IPR029151">
    <property type="entry name" value="Sensor-like_sf"/>
</dbReference>
<evidence type="ECO:0000256" key="6">
    <source>
        <dbReference type="ARBA" id="ARBA00023224"/>
    </source>
</evidence>
<keyword evidence="5 10" id="KW-0472">Membrane</keyword>
<dbReference type="GO" id="GO:0007165">
    <property type="term" value="P:signal transduction"/>
    <property type="evidence" value="ECO:0007669"/>
    <property type="project" value="UniProtKB-KW"/>
</dbReference>
<dbReference type="AlphaFoldDB" id="A0A9D2KQ75"/>
<feature type="transmembrane region" description="Helical" evidence="10">
    <location>
        <begin position="9"/>
        <end position="32"/>
    </location>
</feature>
<feature type="domain" description="HAMP" evidence="12">
    <location>
        <begin position="302"/>
        <end position="354"/>
    </location>
</feature>
<keyword evidence="9" id="KW-0175">Coiled coil</keyword>
<feature type="domain" description="Methyl-accepting transducer" evidence="11">
    <location>
        <begin position="402"/>
        <end position="638"/>
    </location>
</feature>
<protein>
    <submittedName>
        <fullName evidence="13">Cache domain-containing protein</fullName>
    </submittedName>
</protein>
<evidence type="ECO:0000256" key="7">
    <source>
        <dbReference type="ARBA" id="ARBA00029447"/>
    </source>
</evidence>
<dbReference type="Pfam" id="PF17202">
    <property type="entry name" value="sCache_3_3"/>
    <property type="match status" value="1"/>
</dbReference>
<dbReference type="Pfam" id="PF00015">
    <property type="entry name" value="MCPsignal"/>
    <property type="match status" value="1"/>
</dbReference>
<keyword evidence="2" id="KW-1003">Cell membrane</keyword>
<reference evidence="13" key="1">
    <citation type="journal article" date="2021" name="PeerJ">
        <title>Extensive microbial diversity within the chicken gut microbiome revealed by metagenomics and culture.</title>
        <authorList>
            <person name="Gilroy R."/>
            <person name="Ravi A."/>
            <person name="Getino M."/>
            <person name="Pursley I."/>
            <person name="Horton D.L."/>
            <person name="Alikhan N.F."/>
            <person name="Baker D."/>
            <person name="Gharbi K."/>
            <person name="Hall N."/>
            <person name="Watson M."/>
            <person name="Adriaenssens E.M."/>
            <person name="Foster-Nyarko E."/>
            <person name="Jarju S."/>
            <person name="Secka A."/>
            <person name="Antonio M."/>
            <person name="Oren A."/>
            <person name="Chaudhuri R.R."/>
            <person name="La Ragione R."/>
            <person name="Hildebrand F."/>
            <person name="Pallen M.J."/>
        </authorList>
    </citation>
    <scope>NUCLEOTIDE SEQUENCE</scope>
    <source>
        <strain evidence="13">5032</strain>
    </source>
</reference>
<comment type="similarity">
    <text evidence="7">Belongs to the methyl-accepting chemotaxis (MCP) protein family.</text>
</comment>
<reference evidence="13" key="2">
    <citation type="submission" date="2021-04" db="EMBL/GenBank/DDBJ databases">
        <authorList>
            <person name="Gilroy R."/>
        </authorList>
    </citation>
    <scope>NUCLEOTIDE SEQUENCE</scope>
    <source>
        <strain evidence="13">5032</strain>
    </source>
</reference>
<dbReference type="Pfam" id="PF00672">
    <property type="entry name" value="HAMP"/>
    <property type="match status" value="1"/>
</dbReference>
<gene>
    <name evidence="13" type="ORF">H9784_01595</name>
</gene>
<evidence type="ECO:0000256" key="10">
    <source>
        <dbReference type="SAM" id="Phobius"/>
    </source>
</evidence>
<dbReference type="Gene3D" id="1.10.287.950">
    <property type="entry name" value="Methyl-accepting chemotaxis protein"/>
    <property type="match status" value="1"/>
</dbReference>
<dbReference type="SMART" id="SM00283">
    <property type="entry name" value="MA"/>
    <property type="match status" value="1"/>
</dbReference>
<dbReference type="SMART" id="SM00304">
    <property type="entry name" value="HAMP"/>
    <property type="match status" value="1"/>
</dbReference>
<keyword evidence="6 8" id="KW-0807">Transducer</keyword>
<comment type="caution">
    <text evidence="13">The sequence shown here is derived from an EMBL/GenBank/DDBJ whole genome shotgun (WGS) entry which is preliminary data.</text>
</comment>
<evidence type="ECO:0000256" key="3">
    <source>
        <dbReference type="ARBA" id="ARBA00022692"/>
    </source>
</evidence>
<dbReference type="SUPFAM" id="SSF58104">
    <property type="entry name" value="Methyl-accepting chemotaxis protein (MCP) signaling domain"/>
    <property type="match status" value="1"/>
</dbReference>
<dbReference type="PANTHER" id="PTHR32089">
    <property type="entry name" value="METHYL-ACCEPTING CHEMOTAXIS PROTEIN MCPB"/>
    <property type="match status" value="1"/>
</dbReference>
<dbReference type="Gene3D" id="3.30.450.20">
    <property type="entry name" value="PAS domain"/>
    <property type="match status" value="1"/>
</dbReference>
<evidence type="ECO:0000256" key="9">
    <source>
        <dbReference type="SAM" id="Coils"/>
    </source>
</evidence>
<dbReference type="InterPro" id="IPR033463">
    <property type="entry name" value="sCache_3"/>
</dbReference>
<proteinExistence type="inferred from homology"/>
<name>A0A9D2KQ75_9BACT</name>
<evidence type="ECO:0000256" key="5">
    <source>
        <dbReference type="ARBA" id="ARBA00023136"/>
    </source>
</evidence>